<feature type="non-terminal residue" evidence="1">
    <location>
        <position position="1"/>
    </location>
</feature>
<keyword evidence="3" id="KW-1185">Reference proteome</keyword>
<dbReference type="OrthoDB" id="10045324at2759"/>
<proteinExistence type="predicted"/>
<evidence type="ECO:0000313" key="3">
    <source>
        <dbReference type="Proteomes" id="UP000663829"/>
    </source>
</evidence>
<dbReference type="SUPFAM" id="SSF53098">
    <property type="entry name" value="Ribonuclease H-like"/>
    <property type="match status" value="1"/>
</dbReference>
<dbReference type="EMBL" id="CAJNOQ010032107">
    <property type="protein sequence ID" value="CAF1583619.1"/>
    <property type="molecule type" value="Genomic_DNA"/>
</dbReference>
<gene>
    <name evidence="1" type="ORF">GPM918_LOCUS41261</name>
    <name evidence="2" type="ORF">SRO942_LOCUS42296</name>
</gene>
<comment type="caution">
    <text evidence="1">The sequence shown here is derived from an EMBL/GenBank/DDBJ whole genome shotgun (WGS) entry which is preliminary data.</text>
</comment>
<reference evidence="1" key="1">
    <citation type="submission" date="2021-02" db="EMBL/GenBank/DDBJ databases">
        <authorList>
            <person name="Nowell W R."/>
        </authorList>
    </citation>
    <scope>NUCLEOTIDE SEQUENCE</scope>
</reference>
<organism evidence="1 3">
    <name type="scientific">Didymodactylos carnosus</name>
    <dbReference type="NCBI Taxonomy" id="1234261"/>
    <lineage>
        <taxon>Eukaryota</taxon>
        <taxon>Metazoa</taxon>
        <taxon>Spiralia</taxon>
        <taxon>Gnathifera</taxon>
        <taxon>Rotifera</taxon>
        <taxon>Eurotatoria</taxon>
        <taxon>Bdelloidea</taxon>
        <taxon>Philodinida</taxon>
        <taxon>Philodinidae</taxon>
        <taxon>Didymodactylos</taxon>
    </lineage>
</organism>
<dbReference type="Proteomes" id="UP000663829">
    <property type="component" value="Unassembled WGS sequence"/>
</dbReference>
<dbReference type="EMBL" id="CAJOBC010098121">
    <property type="protein sequence ID" value="CAF4452069.1"/>
    <property type="molecule type" value="Genomic_DNA"/>
</dbReference>
<accession>A0A815ZKI1</accession>
<dbReference type="Proteomes" id="UP000681722">
    <property type="component" value="Unassembled WGS sequence"/>
</dbReference>
<protein>
    <submittedName>
        <fullName evidence="1">Uncharacterized protein</fullName>
    </submittedName>
</protein>
<evidence type="ECO:0000313" key="2">
    <source>
        <dbReference type="EMBL" id="CAF4452069.1"/>
    </source>
</evidence>
<dbReference type="InterPro" id="IPR012337">
    <property type="entry name" value="RNaseH-like_sf"/>
</dbReference>
<dbReference type="AlphaFoldDB" id="A0A815ZKI1"/>
<name>A0A815ZKI1_9BILA</name>
<evidence type="ECO:0000313" key="1">
    <source>
        <dbReference type="EMBL" id="CAF1583619.1"/>
    </source>
</evidence>
<sequence length="219" mass="24814">VSDKGSNMRKAWKLLKVIHMYCIAHGIHNLLMVDCFPKLTGVPDLLNKVQTIISKLRYRQHELEEEFIRLNDQTKNDLLQEIESILHIIGIESSVIEELKLLLTQNLDKRFPITPINTCAFLLDPSQLKIDINRYLIQTNTTQTTSSSLTSSSATSSSTSPSIKRNLSVVYTGESTQNMKKQVFSTTGLILNAKRTMLAPENVGKIQMIHDNYDLLKKV</sequence>